<feature type="region of interest" description="Disordered" evidence="1">
    <location>
        <begin position="79"/>
        <end position="114"/>
    </location>
</feature>
<evidence type="ECO:0000256" key="1">
    <source>
        <dbReference type="SAM" id="MobiDB-lite"/>
    </source>
</evidence>
<reference evidence="2" key="1">
    <citation type="submission" date="2020-03" db="EMBL/GenBank/DDBJ databases">
        <authorList>
            <person name="Weist P."/>
        </authorList>
    </citation>
    <scope>NUCLEOTIDE SEQUENCE</scope>
</reference>
<accession>A0A9N7Z5S4</accession>
<organism evidence="2 3">
    <name type="scientific">Pleuronectes platessa</name>
    <name type="common">European plaice</name>
    <dbReference type="NCBI Taxonomy" id="8262"/>
    <lineage>
        <taxon>Eukaryota</taxon>
        <taxon>Metazoa</taxon>
        <taxon>Chordata</taxon>
        <taxon>Craniata</taxon>
        <taxon>Vertebrata</taxon>
        <taxon>Euteleostomi</taxon>
        <taxon>Actinopterygii</taxon>
        <taxon>Neopterygii</taxon>
        <taxon>Teleostei</taxon>
        <taxon>Neoteleostei</taxon>
        <taxon>Acanthomorphata</taxon>
        <taxon>Carangaria</taxon>
        <taxon>Pleuronectiformes</taxon>
        <taxon>Pleuronectoidei</taxon>
        <taxon>Pleuronectidae</taxon>
        <taxon>Pleuronectes</taxon>
    </lineage>
</organism>
<sequence length="114" mass="12362">MPILGSVPDASTPRGIHRNVPPDPESTRTATQTSCVPITYKEFFSLLLSPPIQAGTTCTILSDQTHTKQAHPQKRLLAGYDDWYPGMPPLSPAQPSTEHPGCIQGDQDQTLPDV</sequence>
<protein>
    <submittedName>
        <fullName evidence="2">Uncharacterized protein</fullName>
    </submittedName>
</protein>
<dbReference type="EMBL" id="CADEAL010004069">
    <property type="protein sequence ID" value="CAB1450842.1"/>
    <property type="molecule type" value="Genomic_DNA"/>
</dbReference>
<gene>
    <name evidence="2" type="ORF">PLEPLA_LOCUS38534</name>
</gene>
<evidence type="ECO:0000313" key="3">
    <source>
        <dbReference type="Proteomes" id="UP001153269"/>
    </source>
</evidence>
<name>A0A9N7Z5S4_PLEPL</name>
<proteinExistence type="predicted"/>
<dbReference type="Proteomes" id="UP001153269">
    <property type="component" value="Unassembled WGS sequence"/>
</dbReference>
<feature type="region of interest" description="Disordered" evidence="1">
    <location>
        <begin position="1"/>
        <end position="31"/>
    </location>
</feature>
<evidence type="ECO:0000313" key="2">
    <source>
        <dbReference type="EMBL" id="CAB1450842.1"/>
    </source>
</evidence>
<keyword evidence="3" id="KW-1185">Reference proteome</keyword>
<dbReference type="AlphaFoldDB" id="A0A9N7Z5S4"/>
<comment type="caution">
    <text evidence="2">The sequence shown here is derived from an EMBL/GenBank/DDBJ whole genome shotgun (WGS) entry which is preliminary data.</text>
</comment>